<accession>A0ABD2PHW8</accession>
<proteinExistence type="predicted"/>
<keyword evidence="2" id="KW-1185">Reference proteome</keyword>
<dbReference type="EMBL" id="JABFTP020000186">
    <property type="protein sequence ID" value="KAL3290305.1"/>
    <property type="molecule type" value="Genomic_DNA"/>
</dbReference>
<dbReference type="AlphaFoldDB" id="A0ABD2PHW8"/>
<comment type="caution">
    <text evidence="1">The sequence shown here is derived from an EMBL/GenBank/DDBJ whole genome shotgun (WGS) entry which is preliminary data.</text>
</comment>
<organism evidence="1 2">
    <name type="scientific">Cryptolaemus montrouzieri</name>
    <dbReference type="NCBI Taxonomy" id="559131"/>
    <lineage>
        <taxon>Eukaryota</taxon>
        <taxon>Metazoa</taxon>
        <taxon>Ecdysozoa</taxon>
        <taxon>Arthropoda</taxon>
        <taxon>Hexapoda</taxon>
        <taxon>Insecta</taxon>
        <taxon>Pterygota</taxon>
        <taxon>Neoptera</taxon>
        <taxon>Endopterygota</taxon>
        <taxon>Coleoptera</taxon>
        <taxon>Polyphaga</taxon>
        <taxon>Cucujiformia</taxon>
        <taxon>Coccinelloidea</taxon>
        <taxon>Coccinellidae</taxon>
        <taxon>Scymninae</taxon>
        <taxon>Scymnini</taxon>
        <taxon>Cryptolaemus</taxon>
    </lineage>
</organism>
<evidence type="ECO:0000313" key="2">
    <source>
        <dbReference type="Proteomes" id="UP001516400"/>
    </source>
</evidence>
<sequence length="107" mass="11712">MTTIIDVVNNDESESTPEMVITGESDRTTYDNNLSKLTITDAKTFSIVIDNATPIDKIETTGTSDNSQNYAINIVNNDWGGATEEIIINIHNLLLLVSQIGQHITTT</sequence>
<name>A0ABD2PHW8_9CUCU</name>
<evidence type="ECO:0000313" key="1">
    <source>
        <dbReference type="EMBL" id="KAL3290305.1"/>
    </source>
</evidence>
<reference evidence="1 2" key="1">
    <citation type="journal article" date="2021" name="BMC Biol.">
        <title>Horizontally acquired antibacterial genes associated with adaptive radiation of ladybird beetles.</title>
        <authorList>
            <person name="Li H.S."/>
            <person name="Tang X.F."/>
            <person name="Huang Y.H."/>
            <person name="Xu Z.Y."/>
            <person name="Chen M.L."/>
            <person name="Du X.Y."/>
            <person name="Qiu B.Y."/>
            <person name="Chen P.T."/>
            <person name="Zhang W."/>
            <person name="Slipinski A."/>
            <person name="Escalona H.E."/>
            <person name="Waterhouse R.M."/>
            <person name="Zwick A."/>
            <person name="Pang H."/>
        </authorList>
    </citation>
    <scope>NUCLEOTIDE SEQUENCE [LARGE SCALE GENOMIC DNA]</scope>
    <source>
        <strain evidence="1">SYSU2018</strain>
    </source>
</reference>
<dbReference type="Proteomes" id="UP001516400">
    <property type="component" value="Unassembled WGS sequence"/>
</dbReference>
<protein>
    <submittedName>
        <fullName evidence="1">Uncharacterized protein</fullName>
    </submittedName>
</protein>
<gene>
    <name evidence="1" type="ORF">HHI36_023649</name>
</gene>